<comment type="caution">
    <text evidence="2">The sequence shown here is derived from an EMBL/GenBank/DDBJ whole genome shotgun (WGS) entry which is preliminary data.</text>
</comment>
<proteinExistence type="predicted"/>
<evidence type="ECO:0000313" key="3">
    <source>
        <dbReference type="Proteomes" id="UP000774326"/>
    </source>
</evidence>
<protein>
    <submittedName>
        <fullName evidence="2">Uncharacterized protein</fullName>
    </submittedName>
</protein>
<organism evidence="2 3">
    <name type="scientific">Wickerhamomyces pijperi</name>
    <name type="common">Yeast</name>
    <name type="synonym">Pichia pijperi</name>
    <dbReference type="NCBI Taxonomy" id="599730"/>
    <lineage>
        <taxon>Eukaryota</taxon>
        <taxon>Fungi</taxon>
        <taxon>Dikarya</taxon>
        <taxon>Ascomycota</taxon>
        <taxon>Saccharomycotina</taxon>
        <taxon>Saccharomycetes</taxon>
        <taxon>Phaffomycetales</taxon>
        <taxon>Wickerhamomycetaceae</taxon>
        <taxon>Wickerhamomyces</taxon>
    </lineage>
</organism>
<dbReference type="EMBL" id="JAEUBG010003866">
    <property type="protein sequence ID" value="KAH3682183.1"/>
    <property type="molecule type" value="Genomic_DNA"/>
</dbReference>
<reference evidence="2" key="2">
    <citation type="submission" date="2021-01" db="EMBL/GenBank/DDBJ databases">
        <authorList>
            <person name="Schikora-Tamarit M.A."/>
        </authorList>
    </citation>
    <scope>NUCLEOTIDE SEQUENCE</scope>
    <source>
        <strain evidence="2">CBS2887</strain>
    </source>
</reference>
<reference evidence="2" key="1">
    <citation type="journal article" date="2021" name="Open Biol.">
        <title>Shared evolutionary footprints suggest mitochondrial oxidative damage underlies multiple complex I losses in fungi.</title>
        <authorList>
            <person name="Schikora-Tamarit M.A."/>
            <person name="Marcet-Houben M."/>
            <person name="Nosek J."/>
            <person name="Gabaldon T."/>
        </authorList>
    </citation>
    <scope>NUCLEOTIDE SEQUENCE</scope>
    <source>
        <strain evidence="2">CBS2887</strain>
    </source>
</reference>
<sequence>MIESSWKSNASPSAASPWSSCPDSNSKSKSPFVKVLAGDLKLIATGVSLESIAVVAVCVSAFSKSSSSNWLSSSSFGFCNSTVSSASASSTSRSKSERLVWKLSIEA</sequence>
<gene>
    <name evidence="2" type="ORF">WICPIJ_006846</name>
</gene>
<evidence type="ECO:0000256" key="1">
    <source>
        <dbReference type="SAM" id="MobiDB-lite"/>
    </source>
</evidence>
<evidence type="ECO:0000313" key="2">
    <source>
        <dbReference type="EMBL" id="KAH3682183.1"/>
    </source>
</evidence>
<accession>A0A9P8Q0Z3</accession>
<name>A0A9P8Q0Z3_WICPI</name>
<dbReference type="Proteomes" id="UP000774326">
    <property type="component" value="Unassembled WGS sequence"/>
</dbReference>
<dbReference type="AlphaFoldDB" id="A0A9P8Q0Z3"/>
<feature type="region of interest" description="Disordered" evidence="1">
    <location>
        <begin position="1"/>
        <end position="29"/>
    </location>
</feature>
<keyword evidence="3" id="KW-1185">Reference proteome</keyword>